<dbReference type="AlphaFoldDB" id="A0A077ZYE9"/>
<dbReference type="InParanoid" id="A0A077ZYE9"/>
<feature type="compositionally biased region" description="Basic and acidic residues" evidence="1">
    <location>
        <begin position="845"/>
        <end position="859"/>
    </location>
</feature>
<dbReference type="OrthoDB" id="299411at2759"/>
<feature type="compositionally biased region" description="Polar residues" evidence="1">
    <location>
        <begin position="1125"/>
        <end position="1136"/>
    </location>
</feature>
<evidence type="ECO:0000313" key="3">
    <source>
        <dbReference type="Proteomes" id="UP000039865"/>
    </source>
</evidence>
<feature type="region of interest" description="Disordered" evidence="1">
    <location>
        <begin position="657"/>
        <end position="735"/>
    </location>
</feature>
<feature type="region of interest" description="Disordered" evidence="1">
    <location>
        <begin position="551"/>
        <end position="573"/>
    </location>
</feature>
<feature type="compositionally biased region" description="Low complexity" evidence="1">
    <location>
        <begin position="699"/>
        <end position="714"/>
    </location>
</feature>
<proteinExistence type="predicted"/>
<dbReference type="EMBL" id="CCKQ01003822">
    <property type="protein sequence ID" value="CDW74961.1"/>
    <property type="molecule type" value="Genomic_DNA"/>
</dbReference>
<feature type="compositionally biased region" description="Polar residues" evidence="1">
    <location>
        <begin position="551"/>
        <end position="562"/>
    </location>
</feature>
<feature type="compositionally biased region" description="Polar residues" evidence="1">
    <location>
        <begin position="715"/>
        <end position="735"/>
    </location>
</feature>
<feature type="compositionally biased region" description="Polar residues" evidence="1">
    <location>
        <begin position="790"/>
        <end position="802"/>
    </location>
</feature>
<feature type="region of interest" description="Disordered" evidence="1">
    <location>
        <begin position="749"/>
        <end position="876"/>
    </location>
</feature>
<feature type="region of interest" description="Disordered" evidence="1">
    <location>
        <begin position="416"/>
        <end position="435"/>
    </location>
</feature>
<reference evidence="2 3" key="1">
    <citation type="submission" date="2014-06" db="EMBL/GenBank/DDBJ databases">
        <authorList>
            <person name="Swart Estienne"/>
        </authorList>
    </citation>
    <scope>NUCLEOTIDE SEQUENCE [LARGE SCALE GENOMIC DNA]</scope>
    <source>
        <strain evidence="2 3">130c</strain>
    </source>
</reference>
<name>A0A077ZYE9_STYLE</name>
<feature type="compositionally biased region" description="Low complexity" evidence="1">
    <location>
        <begin position="674"/>
        <end position="689"/>
    </location>
</feature>
<organism evidence="2 3">
    <name type="scientific">Stylonychia lemnae</name>
    <name type="common">Ciliate</name>
    <dbReference type="NCBI Taxonomy" id="5949"/>
    <lineage>
        <taxon>Eukaryota</taxon>
        <taxon>Sar</taxon>
        <taxon>Alveolata</taxon>
        <taxon>Ciliophora</taxon>
        <taxon>Intramacronucleata</taxon>
        <taxon>Spirotrichea</taxon>
        <taxon>Stichotrichia</taxon>
        <taxon>Sporadotrichida</taxon>
        <taxon>Oxytrichidae</taxon>
        <taxon>Stylonychinae</taxon>
        <taxon>Stylonychia</taxon>
    </lineage>
</organism>
<feature type="region of interest" description="Disordered" evidence="1">
    <location>
        <begin position="375"/>
        <end position="400"/>
    </location>
</feature>
<evidence type="ECO:0000256" key="1">
    <source>
        <dbReference type="SAM" id="MobiDB-lite"/>
    </source>
</evidence>
<keyword evidence="3" id="KW-1185">Reference proteome</keyword>
<sequence length="1264" mass="146019">MLDECYFYLKKCLKLISVPSFYKENTVASRMRQIKQECKLKLQLCAILSQTQNHTEALDNSKKSVKLVHQLFKDLLILCAAFIRKIESRDAKMKKNIHNISNMGEHTERQQISILSTSPSQFQGAGQQIHNTGNFLEESISMLERTSMKLYPIVKEVITRMIEESPHINQNNEKLASEIEYEKILLPEDADMRSVLGFLNQNEWIYNLNIGNIMQIQPLCMKDLLSNNRNETELSRDSFLEKLSLLSVSYFCVSTEMRFILQSRVEFLTSPIKKKKELESEYWHAKALEIACTFLPSECPLLNHILLSYQKHHDPSQQPIKEDQEQNDILDILRPLKGIESNKYQPIIRQIQNIKVAISPCQMSPLTRRIFKNQPNLTTDKKSQPHQVKNQQEQKQEDNLDIQGIINAAAISESKMAESPSVKEESIIKEENSQEKESQKILNSMQKLQINLYSEEYYDMMVQKIIEDPQLDKKQLVSKLLSKIQSDDYSFIRKQLHVNDNDQVNFDDGEDEDISKSFDVIHTLQSQKLLENPDESSLHQIWNEHQKQRKSVQSNLHGNQNLKESKKIKKRKDPRIQKMMSYLEGDSLLREIEKSLERDIDLDYEIEDDDDEEDITDEAFYQIVDMDDSDKIEKEKVEEGDEFDPNKQMERLSNGFTHLNLSSNHNSKEKSKSFSRPSSSFTNQTTTSQVRKGKRNNIKKLNTLNKNQQTKNSNGRYSKQLQNFSPSDRSQSSENLFSHPMINNFLSQQQPEKSLQAKSISKVDKDKQQKKQTKKPKQKLSQTRKDRSQSKTASNVRTSIVGNTREAAKSQQNFNTNKSKDRNQKSQTKGKKSRSSSNERFQASEARKRITKNRDRSADDDLSAIKNSSQVPLLTQPSDNIAHNYSFDIAIPTSQKNTDVQERNQSLSNLQKRVLENQKLLLMLKKNNVDSGMRQTKKRQSFSNLRQNDILNQLSSFQAMNNQNIQDQQKIKKSGSQTRSKSTKMGKIAAKNHNSSIKISHQQSVDQSFTHGARLRIPQPQILKISQKKDMVNHFINNKQNNKENIITQQQHHSDSMQMKMPSSKKISRKSVVNGVSNAIIGDRSKLSKELENLKHKMKEHFRFFDNHSPQLKKRKQGGSHSPPKKSNSNTRQPKNNKAETKIVPKGSRAGQQYIFATTDNRRQQSKKRISQIVSTDNHHTNNDALNDDSTWLPNDHSFDQFIKQTLTGGGQIQSHQDLRRSSFSKVQNKSIEGNNDADRLSLQQMFNQVQRSSIVKGNQKKII</sequence>
<feature type="compositionally biased region" description="Polar residues" evidence="1">
    <location>
        <begin position="865"/>
        <end position="876"/>
    </location>
</feature>
<feature type="compositionally biased region" description="Basic and acidic residues" evidence="1">
    <location>
        <begin position="421"/>
        <end position="435"/>
    </location>
</feature>
<feature type="region of interest" description="Disordered" evidence="1">
    <location>
        <begin position="1105"/>
        <end position="1184"/>
    </location>
</feature>
<evidence type="ECO:0000313" key="2">
    <source>
        <dbReference type="EMBL" id="CDW74961.1"/>
    </source>
</evidence>
<dbReference type="Proteomes" id="UP000039865">
    <property type="component" value="Unassembled WGS sequence"/>
</dbReference>
<protein>
    <submittedName>
        <fullName evidence="2">Uncharacterized protein</fullName>
    </submittedName>
</protein>
<accession>A0A077ZYE9</accession>
<gene>
    <name evidence="2" type="primary">Contig6061.g6487</name>
    <name evidence="2" type="ORF">STYLEM_3945</name>
</gene>
<feature type="region of interest" description="Disordered" evidence="1">
    <location>
        <begin position="1051"/>
        <end position="1071"/>
    </location>
</feature>